<dbReference type="AlphaFoldDB" id="A0A382YBX2"/>
<sequence length="161" mass="17658">AVEKTMSVLEKADVCFMVDEDDPSVLLKPNFSNKNKECVLIKSKCDLNDSLLNNDKNVFSISTKNGRGIDKLLTYLSTYISENVNAPGVMDNVLLTLRQRNLIEASLVSINGLIGQIDAGVESDILASSLRGFVIILKDVFGEIPNDDILNNIFSNFCVGK</sequence>
<gene>
    <name evidence="2" type="ORF">METZ01_LOCUS433444</name>
</gene>
<dbReference type="Gene3D" id="1.20.120.430">
    <property type="entry name" value="tRNA modification GTPase MnmE domain 2"/>
    <property type="match status" value="1"/>
</dbReference>
<organism evidence="2">
    <name type="scientific">marine metagenome</name>
    <dbReference type="NCBI Taxonomy" id="408172"/>
    <lineage>
        <taxon>unclassified sequences</taxon>
        <taxon>metagenomes</taxon>
        <taxon>ecological metagenomes</taxon>
    </lineage>
</organism>
<feature type="non-terminal residue" evidence="2">
    <location>
        <position position="1"/>
    </location>
</feature>
<proteinExistence type="predicted"/>
<dbReference type="InterPro" id="IPR027368">
    <property type="entry name" value="MnmE_dom2"/>
</dbReference>
<feature type="domain" description="MnmE helical" evidence="1">
    <location>
        <begin position="51"/>
        <end position="158"/>
    </location>
</feature>
<evidence type="ECO:0000259" key="1">
    <source>
        <dbReference type="Pfam" id="PF12631"/>
    </source>
</evidence>
<reference evidence="2" key="1">
    <citation type="submission" date="2018-05" db="EMBL/GenBank/DDBJ databases">
        <authorList>
            <person name="Lanie J.A."/>
            <person name="Ng W.-L."/>
            <person name="Kazmierczak K.M."/>
            <person name="Andrzejewski T.M."/>
            <person name="Davidsen T.M."/>
            <person name="Wayne K.J."/>
            <person name="Tettelin H."/>
            <person name="Glass J.I."/>
            <person name="Rusch D."/>
            <person name="Podicherti R."/>
            <person name="Tsui H.-C.T."/>
            <person name="Winkler M.E."/>
        </authorList>
    </citation>
    <scope>NUCLEOTIDE SEQUENCE</scope>
</reference>
<evidence type="ECO:0000313" key="2">
    <source>
        <dbReference type="EMBL" id="SVD80590.1"/>
    </source>
</evidence>
<dbReference type="Pfam" id="PF12631">
    <property type="entry name" value="MnmE_helical"/>
    <property type="match status" value="1"/>
</dbReference>
<name>A0A382YBX2_9ZZZZ</name>
<accession>A0A382YBX2</accession>
<dbReference type="EMBL" id="UINC01174456">
    <property type="protein sequence ID" value="SVD80590.1"/>
    <property type="molecule type" value="Genomic_DNA"/>
</dbReference>
<dbReference type="Gene3D" id="3.40.50.300">
    <property type="entry name" value="P-loop containing nucleotide triphosphate hydrolases"/>
    <property type="match status" value="1"/>
</dbReference>
<protein>
    <recommendedName>
        <fullName evidence="1">MnmE helical domain-containing protein</fullName>
    </recommendedName>
</protein>
<dbReference type="SUPFAM" id="SSF52540">
    <property type="entry name" value="P-loop containing nucleoside triphosphate hydrolases"/>
    <property type="match status" value="1"/>
</dbReference>
<dbReference type="SUPFAM" id="SSF116878">
    <property type="entry name" value="TrmE connector domain"/>
    <property type="match status" value="1"/>
</dbReference>
<dbReference type="InterPro" id="IPR027417">
    <property type="entry name" value="P-loop_NTPase"/>
</dbReference>
<dbReference type="InterPro" id="IPR025867">
    <property type="entry name" value="MnmE_helical"/>
</dbReference>